<dbReference type="InterPro" id="IPR012953">
    <property type="entry name" value="BOP1_N_dom"/>
</dbReference>
<dbReference type="InterPro" id="IPR001680">
    <property type="entry name" value="WD40_rpt"/>
</dbReference>
<protein>
    <recommendedName>
        <fullName evidence="6">Ribosome biogenesis protein BOP1 homolog</fullName>
    </recommendedName>
</protein>
<sequence>MDFSGFSEEIYLSFAISILLLLLVLESPWSNSASWLPLDFCLPTLPERRPALMGDSEVEPGSGQHQKLCFLGGCSGESLSESEASQSGSSGDESNSYRALPTQRTMMAWTTVMVKKIKVMALNNEGVEESDSSEDEVAPRNTIGDVPLEWYKDETHIGYDLAGKKIKKKERQDKLDSFLASADDSKNWLKVYDEYNDEEVEVTRQELKLVRRLLKGKAPHADFDPYASYVDWFKWDDAKHPLSNAPEPKRRFIPSKWESKKVVKLVRAIRLGLIKFDKPKEEQRFYPLWGDDSSSAEKANHLAYIPAPKPKLPGHEESYNPSLEYIPTQEEINSYQLMYDEDRPKFIPKRYTSLRSIPAYDNGVKDVFERCLDLYLCPRVRKKRINIDPESLKPKLPSRKDLKPYPVTCYLEYKGHKDAVMSISVEASGQWIASGSLDGTVRIWEVETGRCLRVWDIGEAVKSVAWNPLNELPVLAVSAGRDVLLLNTGFGDDEEQKKIRELLRVETPQAPDDSDNKGPVVSWLQDDKHDGIRLRHFKTVSSVEWHRKGDYFSTVMPADILLPLSKKHTQRIPFKLHGLPVSAVFHPTRSIFFVSTKKNVRVYDLWQQKFIKKLETGLREVSCIAVHPGGDNVIVGSREGKLCWFDMDLSSQPYRILKCHPKDLTNVAFHRSYPLFASCSEDCTAYVFHGTVYSDLNQNPLIVPLEILRGHTSSNGRGESFSTPSSYSLCWHLISFFCYGVMDCKFHPRQPWLFTAGADSVIKLYCH</sequence>
<keyword evidence="4" id="KW-0677">Repeat</keyword>
<dbReference type="InterPro" id="IPR036322">
    <property type="entry name" value="WD40_repeat_dom_sf"/>
</dbReference>
<dbReference type="GO" id="GO:0000463">
    <property type="term" value="P:maturation of LSU-rRNA from tricistronic rRNA transcript (SSU-rRNA, 5.8S rRNA, LSU-rRNA)"/>
    <property type="evidence" value="ECO:0007669"/>
    <property type="project" value="UniProtKB-UniRule"/>
</dbReference>
<keyword evidence="1 6" id="KW-0690">Ribosome biogenesis</keyword>
<evidence type="ECO:0000256" key="6">
    <source>
        <dbReference type="HAMAP-Rule" id="MF_03027"/>
    </source>
</evidence>
<evidence type="ECO:0000256" key="4">
    <source>
        <dbReference type="ARBA" id="ARBA00022737"/>
    </source>
</evidence>
<dbReference type="SMART" id="SM00320">
    <property type="entry name" value="WD40"/>
    <property type="match status" value="6"/>
</dbReference>
<dbReference type="PANTHER" id="PTHR17605:SF0">
    <property type="entry name" value="RIBOSOME BIOGENESIS PROTEIN BOP1"/>
    <property type="match status" value="1"/>
</dbReference>
<comment type="function">
    <text evidence="6">Required for maturation of ribosomal RNAs and formation of the large ribosomal subunit.</text>
</comment>
<dbReference type="Pfam" id="PF08145">
    <property type="entry name" value="BOP1NT"/>
    <property type="match status" value="1"/>
</dbReference>
<evidence type="ECO:0000259" key="8">
    <source>
        <dbReference type="SMART" id="SM01035"/>
    </source>
</evidence>
<keyword evidence="3 7" id="KW-0853">WD repeat</keyword>
<evidence type="ECO:0000313" key="10">
    <source>
        <dbReference type="Proteomes" id="UP000516437"/>
    </source>
</evidence>
<dbReference type="GO" id="GO:0043021">
    <property type="term" value="F:ribonucleoprotein complex binding"/>
    <property type="evidence" value="ECO:0007669"/>
    <property type="project" value="UniProtKB-UniRule"/>
</dbReference>
<reference evidence="9 10" key="1">
    <citation type="journal article" date="2019" name="Plant Biotechnol. J.">
        <title>The red bayberry genome and genetic basis of sex determination.</title>
        <authorList>
            <person name="Jia H.M."/>
            <person name="Jia H.J."/>
            <person name="Cai Q.L."/>
            <person name="Wang Y."/>
            <person name="Zhao H.B."/>
            <person name="Yang W.F."/>
            <person name="Wang G.Y."/>
            <person name="Li Y.H."/>
            <person name="Zhan D.L."/>
            <person name="Shen Y.T."/>
            <person name="Niu Q.F."/>
            <person name="Chang L."/>
            <person name="Qiu J."/>
            <person name="Zhao L."/>
            <person name="Xie H.B."/>
            <person name="Fu W.Y."/>
            <person name="Jin J."/>
            <person name="Li X.W."/>
            <person name="Jiao Y."/>
            <person name="Zhou C.C."/>
            <person name="Tu T."/>
            <person name="Chai C.Y."/>
            <person name="Gao J.L."/>
            <person name="Fan L.J."/>
            <person name="van de Weg E."/>
            <person name="Wang J.Y."/>
            <person name="Gao Z.S."/>
        </authorList>
    </citation>
    <scope>NUCLEOTIDE SEQUENCE [LARGE SCALE GENOMIC DNA]</scope>
    <source>
        <tissue evidence="9">Leaves</tissue>
    </source>
</reference>
<dbReference type="FunFam" id="2.130.10.10:FF:000576">
    <property type="entry name" value="Ribosome biogenesis protein ERB1"/>
    <property type="match status" value="1"/>
</dbReference>
<feature type="repeat" description="WD" evidence="7">
    <location>
        <begin position="413"/>
        <end position="454"/>
    </location>
</feature>
<dbReference type="SUPFAM" id="SSF50978">
    <property type="entry name" value="WD40 repeat-like"/>
    <property type="match status" value="1"/>
</dbReference>
<dbReference type="AlphaFoldDB" id="A0A6A1UKR5"/>
<evidence type="ECO:0000256" key="1">
    <source>
        <dbReference type="ARBA" id="ARBA00022517"/>
    </source>
</evidence>
<accession>A0A6A1UKR5</accession>
<dbReference type="GO" id="GO:0030687">
    <property type="term" value="C:preribosome, large subunit precursor"/>
    <property type="evidence" value="ECO:0007669"/>
    <property type="project" value="UniProtKB-UniRule"/>
</dbReference>
<dbReference type="GO" id="GO:0005654">
    <property type="term" value="C:nucleoplasm"/>
    <property type="evidence" value="ECO:0007669"/>
    <property type="project" value="UniProtKB-SubCell"/>
</dbReference>
<dbReference type="InterPro" id="IPR028598">
    <property type="entry name" value="BOP1/Erb1"/>
</dbReference>
<feature type="domain" description="BOP1 N-terminal" evidence="8">
    <location>
        <begin position="151"/>
        <end position="406"/>
    </location>
</feature>
<dbReference type="Proteomes" id="UP000516437">
    <property type="component" value="Unassembled WGS sequence"/>
</dbReference>
<dbReference type="HAMAP" id="MF_03027">
    <property type="entry name" value="BOP1"/>
    <property type="match status" value="1"/>
</dbReference>
<dbReference type="EMBL" id="RXIC02000126">
    <property type="protein sequence ID" value="KAB1200763.1"/>
    <property type="molecule type" value="Genomic_DNA"/>
</dbReference>
<keyword evidence="10" id="KW-1185">Reference proteome</keyword>
<dbReference type="PROSITE" id="PS00678">
    <property type="entry name" value="WD_REPEATS_1"/>
    <property type="match status" value="1"/>
</dbReference>
<dbReference type="Gene3D" id="2.130.10.10">
    <property type="entry name" value="YVTN repeat-like/Quinoprotein amine dehydrogenase"/>
    <property type="match status" value="1"/>
</dbReference>
<comment type="caution">
    <text evidence="9">The sequence shown here is derived from an EMBL/GenBank/DDBJ whole genome shotgun (WGS) entry which is preliminary data.</text>
</comment>
<evidence type="ECO:0000256" key="7">
    <source>
        <dbReference type="PROSITE-ProRule" id="PRU00221"/>
    </source>
</evidence>
<dbReference type="GO" id="GO:0000466">
    <property type="term" value="P:maturation of 5.8S rRNA from tricistronic rRNA transcript (SSU-rRNA, 5.8S rRNA, LSU-rRNA)"/>
    <property type="evidence" value="ECO:0007669"/>
    <property type="project" value="UniProtKB-UniRule"/>
</dbReference>
<comment type="similarity">
    <text evidence="6">Belongs to the WD repeat BOP1/ERB1 family.</text>
</comment>
<keyword evidence="5 6" id="KW-0539">Nucleus</keyword>
<dbReference type="PANTHER" id="PTHR17605">
    <property type="entry name" value="RIBOSOME BIOGENESIS PROTEIN BOP1 BLOCK OF PROLIFERATION 1 PROTEIN"/>
    <property type="match status" value="1"/>
</dbReference>
<evidence type="ECO:0000256" key="5">
    <source>
        <dbReference type="ARBA" id="ARBA00023242"/>
    </source>
</evidence>
<dbReference type="PROSITE" id="PS50082">
    <property type="entry name" value="WD_REPEATS_2"/>
    <property type="match status" value="1"/>
</dbReference>
<dbReference type="PROSITE" id="PS50294">
    <property type="entry name" value="WD_REPEATS_REGION"/>
    <property type="match status" value="1"/>
</dbReference>
<dbReference type="Pfam" id="PF00400">
    <property type="entry name" value="WD40"/>
    <property type="match status" value="3"/>
</dbReference>
<evidence type="ECO:0000313" key="9">
    <source>
        <dbReference type="EMBL" id="KAB1200763.1"/>
    </source>
</evidence>
<organism evidence="9 10">
    <name type="scientific">Morella rubra</name>
    <name type="common">Chinese bayberry</name>
    <dbReference type="NCBI Taxonomy" id="262757"/>
    <lineage>
        <taxon>Eukaryota</taxon>
        <taxon>Viridiplantae</taxon>
        <taxon>Streptophyta</taxon>
        <taxon>Embryophyta</taxon>
        <taxon>Tracheophyta</taxon>
        <taxon>Spermatophyta</taxon>
        <taxon>Magnoliopsida</taxon>
        <taxon>eudicotyledons</taxon>
        <taxon>Gunneridae</taxon>
        <taxon>Pentapetalae</taxon>
        <taxon>rosids</taxon>
        <taxon>fabids</taxon>
        <taxon>Fagales</taxon>
        <taxon>Myricaceae</taxon>
        <taxon>Morella</taxon>
    </lineage>
</organism>
<proteinExistence type="inferred from homology"/>
<dbReference type="OrthoDB" id="5571054at2759"/>
<dbReference type="GO" id="GO:0070545">
    <property type="term" value="C:PeBoW complex"/>
    <property type="evidence" value="ECO:0007669"/>
    <property type="project" value="TreeGrafter"/>
</dbReference>
<gene>
    <name evidence="9" type="ORF">CJ030_MR0G006463</name>
</gene>
<name>A0A6A1UKR5_9ROSI</name>
<keyword evidence="2 6" id="KW-0698">rRNA processing</keyword>
<dbReference type="InterPro" id="IPR019775">
    <property type="entry name" value="WD40_repeat_CS"/>
</dbReference>
<dbReference type="SMART" id="SM01035">
    <property type="entry name" value="BOP1NT"/>
    <property type="match status" value="1"/>
</dbReference>
<dbReference type="InterPro" id="IPR015943">
    <property type="entry name" value="WD40/YVTN_repeat-like_dom_sf"/>
</dbReference>
<comment type="subcellular location">
    <subcellularLocation>
        <location evidence="6">Nucleus</location>
        <location evidence="6">Nucleolus</location>
    </subcellularLocation>
    <subcellularLocation>
        <location evidence="6">Nucleus</location>
        <location evidence="6">Nucleoplasm</location>
    </subcellularLocation>
</comment>
<evidence type="ECO:0000256" key="3">
    <source>
        <dbReference type="ARBA" id="ARBA00022574"/>
    </source>
</evidence>
<evidence type="ECO:0000256" key="2">
    <source>
        <dbReference type="ARBA" id="ARBA00022552"/>
    </source>
</evidence>